<dbReference type="AlphaFoldDB" id="M2SF68"/>
<proteinExistence type="predicted"/>
<accession>M2SF68</accession>
<gene>
    <name evidence="2" type="ORF">COCSADRAFT_174390</name>
</gene>
<keyword evidence="3" id="KW-1185">Reference proteome</keyword>
<dbReference type="GeneID" id="19132909"/>
<dbReference type="KEGG" id="bsc:COCSADRAFT_174390"/>
<feature type="compositionally biased region" description="Polar residues" evidence="1">
    <location>
        <begin position="94"/>
        <end position="106"/>
    </location>
</feature>
<name>M2SF68_COCSN</name>
<feature type="region of interest" description="Disordered" evidence="1">
    <location>
        <begin position="31"/>
        <end position="51"/>
    </location>
</feature>
<feature type="compositionally biased region" description="Basic residues" evidence="1">
    <location>
        <begin position="107"/>
        <end position="118"/>
    </location>
</feature>
<feature type="region of interest" description="Disordered" evidence="1">
    <location>
        <begin position="80"/>
        <end position="129"/>
    </location>
</feature>
<reference evidence="3" key="2">
    <citation type="journal article" date="2013" name="PLoS Genet.">
        <title>Comparative genome structure, secondary metabolite, and effector coding capacity across Cochliobolus pathogens.</title>
        <authorList>
            <person name="Condon B.J."/>
            <person name="Leng Y."/>
            <person name="Wu D."/>
            <person name="Bushley K.E."/>
            <person name="Ohm R.A."/>
            <person name="Otillar R."/>
            <person name="Martin J."/>
            <person name="Schackwitz W."/>
            <person name="Grimwood J."/>
            <person name="MohdZainudin N."/>
            <person name="Xue C."/>
            <person name="Wang R."/>
            <person name="Manning V.A."/>
            <person name="Dhillon B."/>
            <person name="Tu Z.J."/>
            <person name="Steffenson B.J."/>
            <person name="Salamov A."/>
            <person name="Sun H."/>
            <person name="Lowry S."/>
            <person name="LaButti K."/>
            <person name="Han J."/>
            <person name="Copeland A."/>
            <person name="Lindquist E."/>
            <person name="Barry K."/>
            <person name="Schmutz J."/>
            <person name="Baker S.E."/>
            <person name="Ciuffetti L.M."/>
            <person name="Grigoriev I.V."/>
            <person name="Zhong S."/>
            <person name="Turgeon B.G."/>
        </authorList>
    </citation>
    <scope>NUCLEOTIDE SEQUENCE [LARGE SCALE GENOMIC DNA]</scope>
    <source>
        <strain evidence="3">ND90Pr / ATCC 201652</strain>
    </source>
</reference>
<dbReference type="Proteomes" id="UP000016934">
    <property type="component" value="Unassembled WGS sequence"/>
</dbReference>
<feature type="compositionally biased region" description="Pro residues" evidence="1">
    <location>
        <begin position="31"/>
        <end position="47"/>
    </location>
</feature>
<dbReference type="EMBL" id="KB445649">
    <property type="protein sequence ID" value="EMD61070.1"/>
    <property type="molecule type" value="Genomic_DNA"/>
</dbReference>
<sequence>MCVEDTLDRFTIAHHPLRHPSTRYALISHPPPDPLLPELHPPNPHSQPPNLRTTLLHPLLGPLKLEIPFLTLPIRTQIPLHQPQRPHPPLLNHTSPCSKSLALTSRNHSKSTRPRRRIPNMSVTPVFPA</sequence>
<reference evidence="2 3" key="1">
    <citation type="journal article" date="2012" name="PLoS Pathog.">
        <title>Diverse lifestyles and strategies of plant pathogenesis encoded in the genomes of eighteen Dothideomycetes fungi.</title>
        <authorList>
            <person name="Ohm R.A."/>
            <person name="Feau N."/>
            <person name="Henrissat B."/>
            <person name="Schoch C.L."/>
            <person name="Horwitz B.A."/>
            <person name="Barry K.W."/>
            <person name="Condon B.J."/>
            <person name="Copeland A.C."/>
            <person name="Dhillon B."/>
            <person name="Glaser F."/>
            <person name="Hesse C.N."/>
            <person name="Kosti I."/>
            <person name="LaButti K."/>
            <person name="Lindquist E.A."/>
            <person name="Lucas S."/>
            <person name="Salamov A.A."/>
            <person name="Bradshaw R.E."/>
            <person name="Ciuffetti L."/>
            <person name="Hamelin R.C."/>
            <person name="Kema G.H.J."/>
            <person name="Lawrence C."/>
            <person name="Scott J.A."/>
            <person name="Spatafora J.W."/>
            <person name="Turgeon B.G."/>
            <person name="de Wit P.J.G.M."/>
            <person name="Zhong S."/>
            <person name="Goodwin S.B."/>
            <person name="Grigoriev I.V."/>
        </authorList>
    </citation>
    <scope>NUCLEOTIDE SEQUENCE [LARGE SCALE GENOMIC DNA]</scope>
    <source>
        <strain evidence="3">ND90Pr / ATCC 201652</strain>
    </source>
</reference>
<protein>
    <submittedName>
        <fullName evidence="2">Uncharacterized protein</fullName>
    </submittedName>
</protein>
<dbReference type="HOGENOM" id="CLU_1948658_0_0_1"/>
<organism evidence="2 3">
    <name type="scientific">Cochliobolus sativus (strain ND90Pr / ATCC 201652)</name>
    <name type="common">Common root rot and spot blotch fungus</name>
    <name type="synonym">Bipolaris sorokiniana</name>
    <dbReference type="NCBI Taxonomy" id="665912"/>
    <lineage>
        <taxon>Eukaryota</taxon>
        <taxon>Fungi</taxon>
        <taxon>Dikarya</taxon>
        <taxon>Ascomycota</taxon>
        <taxon>Pezizomycotina</taxon>
        <taxon>Dothideomycetes</taxon>
        <taxon>Pleosporomycetidae</taxon>
        <taxon>Pleosporales</taxon>
        <taxon>Pleosporineae</taxon>
        <taxon>Pleosporaceae</taxon>
        <taxon>Bipolaris</taxon>
    </lineage>
</organism>
<evidence type="ECO:0000256" key="1">
    <source>
        <dbReference type="SAM" id="MobiDB-lite"/>
    </source>
</evidence>
<dbReference type="RefSeq" id="XP_007703400.1">
    <property type="nucleotide sequence ID" value="XM_007705210.1"/>
</dbReference>
<evidence type="ECO:0000313" key="2">
    <source>
        <dbReference type="EMBL" id="EMD61070.1"/>
    </source>
</evidence>
<evidence type="ECO:0000313" key="3">
    <source>
        <dbReference type="Proteomes" id="UP000016934"/>
    </source>
</evidence>